<dbReference type="Pfam" id="PF02518">
    <property type="entry name" value="HATPase_c"/>
    <property type="match status" value="1"/>
</dbReference>
<dbReference type="InterPro" id="IPR001241">
    <property type="entry name" value="Topo_IIA"/>
</dbReference>
<feature type="binding site" evidence="11">
    <location>
        <position position="492"/>
    </location>
    <ligand>
        <name>Mg(2+)</name>
        <dbReference type="ChEBI" id="CHEBI:18420"/>
        <label>2</label>
    </ligand>
</feature>
<dbReference type="GO" id="GO:0005737">
    <property type="term" value="C:cytoplasm"/>
    <property type="evidence" value="ECO:0007669"/>
    <property type="project" value="UniProtKB-SubCell"/>
</dbReference>
<dbReference type="PRINTS" id="PR00418">
    <property type="entry name" value="TPI2FAMILY"/>
</dbReference>
<dbReference type="Gene3D" id="3.30.565.10">
    <property type="entry name" value="Histidine kinase-like ATPase, C-terminal domain"/>
    <property type="match status" value="1"/>
</dbReference>
<keyword evidence="3 11" id="KW-0963">Cytoplasm</keyword>
<evidence type="ECO:0000256" key="7">
    <source>
        <dbReference type="ARBA" id="ARBA00022842"/>
    </source>
</evidence>
<evidence type="ECO:0000256" key="9">
    <source>
        <dbReference type="ARBA" id="ARBA00023125"/>
    </source>
</evidence>
<dbReference type="CDD" id="cd00822">
    <property type="entry name" value="TopoII_Trans_DNA_gyrase"/>
    <property type="match status" value="1"/>
</dbReference>
<comment type="subcellular location">
    <subcellularLocation>
        <location evidence="11">Cytoplasm</location>
    </subcellularLocation>
</comment>
<dbReference type="PANTHER" id="PTHR45866:SF1">
    <property type="entry name" value="DNA GYRASE SUBUNIT B, MITOCHONDRIAL"/>
    <property type="match status" value="1"/>
</dbReference>
<comment type="subunit">
    <text evidence="11">Heterotetramer, composed of two GyrA and two GyrB chains. In the heterotetramer, GyrA contains the active site tyrosine that forms a transient covalent intermediate with DNA, while GyrB binds cofactors and catalyzes ATP hydrolysis.</text>
</comment>
<dbReference type="Gene3D" id="3.30.230.10">
    <property type="match status" value="1"/>
</dbReference>
<evidence type="ECO:0000256" key="11">
    <source>
        <dbReference type="HAMAP-Rule" id="MF_01898"/>
    </source>
</evidence>
<dbReference type="PANTHER" id="PTHR45866">
    <property type="entry name" value="DNA GYRASE/TOPOISOMERASE SUBUNIT B"/>
    <property type="match status" value="1"/>
</dbReference>
<dbReference type="SMART" id="SM00387">
    <property type="entry name" value="HATPase_c"/>
    <property type="match status" value="1"/>
</dbReference>
<dbReference type="InterPro" id="IPR020568">
    <property type="entry name" value="Ribosomal_Su5_D2-typ_SF"/>
</dbReference>
<dbReference type="CDD" id="cd16928">
    <property type="entry name" value="HATPase_GyrB-like"/>
    <property type="match status" value="1"/>
</dbReference>
<dbReference type="AlphaFoldDB" id="A0A0N7AIF1"/>
<dbReference type="GO" id="GO:0005524">
    <property type="term" value="F:ATP binding"/>
    <property type="evidence" value="ECO:0007669"/>
    <property type="project" value="UniProtKB-UniRule"/>
</dbReference>
<dbReference type="FunFam" id="3.30.565.10:FF:000002">
    <property type="entry name" value="DNA gyrase subunit B"/>
    <property type="match status" value="1"/>
</dbReference>
<dbReference type="GO" id="GO:0003918">
    <property type="term" value="F:DNA topoisomerase type II (double strand cut, ATP-hydrolyzing) activity"/>
    <property type="evidence" value="ECO:0007669"/>
    <property type="project" value="UniProtKB-UniRule"/>
</dbReference>
<gene>
    <name evidence="11 13" type="primary">gyrB</name>
</gene>
<keyword evidence="7 11" id="KW-0460">Magnesium</keyword>
<evidence type="ECO:0000256" key="2">
    <source>
        <dbReference type="ARBA" id="ARBA00010708"/>
    </source>
</evidence>
<dbReference type="HAMAP" id="MF_01898">
    <property type="entry name" value="GyrB"/>
    <property type="match status" value="1"/>
</dbReference>
<dbReference type="InterPro" id="IPR013506">
    <property type="entry name" value="Topo_IIA_bsu_dom2"/>
</dbReference>
<dbReference type="InterPro" id="IPR049353">
    <property type="entry name" value="GyrB_hook"/>
</dbReference>
<dbReference type="GO" id="GO:0006261">
    <property type="term" value="P:DNA-templated DNA replication"/>
    <property type="evidence" value="ECO:0007669"/>
    <property type="project" value="UniProtKB-UniRule"/>
</dbReference>
<dbReference type="PRINTS" id="PR01159">
    <property type="entry name" value="DNAGYRASEB"/>
</dbReference>
<organism evidence="13">
    <name type="scientific">Helicobacter equorum</name>
    <dbReference type="NCBI Taxonomy" id="361872"/>
    <lineage>
        <taxon>Bacteria</taxon>
        <taxon>Pseudomonadati</taxon>
        <taxon>Campylobacterota</taxon>
        <taxon>Epsilonproteobacteria</taxon>
        <taxon>Campylobacterales</taxon>
        <taxon>Helicobacteraceae</taxon>
        <taxon>Helicobacter</taxon>
    </lineage>
</organism>
<dbReference type="SMART" id="SM00433">
    <property type="entry name" value="TOP2c"/>
    <property type="match status" value="1"/>
</dbReference>
<feature type="site" description="Interaction with DNA" evidence="11">
    <location>
        <position position="444"/>
    </location>
</feature>
<dbReference type="Pfam" id="PF21249">
    <property type="entry name" value="GyrB_hook"/>
    <property type="match status" value="1"/>
</dbReference>
<dbReference type="InterPro" id="IPR018522">
    <property type="entry name" value="TopoIIA_CS"/>
</dbReference>
<evidence type="ECO:0000256" key="6">
    <source>
        <dbReference type="ARBA" id="ARBA00022840"/>
    </source>
</evidence>
<dbReference type="InterPro" id="IPR000565">
    <property type="entry name" value="Topo_IIA_B"/>
</dbReference>
<dbReference type="FunFam" id="3.40.50.670:FF:000001">
    <property type="entry name" value="DNA topoisomerase 2"/>
    <property type="match status" value="1"/>
</dbReference>
<dbReference type="InterPro" id="IPR036890">
    <property type="entry name" value="HATPase_C_sf"/>
</dbReference>
<dbReference type="InterPro" id="IPR013760">
    <property type="entry name" value="Topo_IIA-like_dom_sf"/>
</dbReference>
<dbReference type="NCBIfam" id="TIGR01059">
    <property type="entry name" value="gyrB"/>
    <property type="match status" value="1"/>
</dbReference>
<dbReference type="GO" id="GO:0006265">
    <property type="term" value="P:DNA topological change"/>
    <property type="evidence" value="ECO:0007669"/>
    <property type="project" value="UniProtKB-UniRule"/>
</dbReference>
<feature type="binding site" evidence="11">
    <location>
        <position position="492"/>
    </location>
    <ligand>
        <name>Mg(2+)</name>
        <dbReference type="ChEBI" id="CHEBI:18420"/>
        <label>1</label>
        <note>catalytic</note>
    </ligand>
</feature>
<dbReference type="GO" id="GO:0003677">
    <property type="term" value="F:DNA binding"/>
    <property type="evidence" value="ECO:0007669"/>
    <property type="project" value="UniProtKB-KW"/>
</dbReference>
<dbReference type="InterPro" id="IPR011557">
    <property type="entry name" value="GyrB"/>
</dbReference>
<dbReference type="EC" id="5.6.2.2" evidence="11"/>
<evidence type="ECO:0000256" key="4">
    <source>
        <dbReference type="ARBA" id="ARBA00022723"/>
    </source>
</evidence>
<keyword evidence="4 11" id="KW-0479">Metal-binding</keyword>
<keyword evidence="5 11" id="KW-0547">Nucleotide-binding</keyword>
<evidence type="ECO:0000256" key="8">
    <source>
        <dbReference type="ARBA" id="ARBA00023029"/>
    </source>
</evidence>
<keyword evidence="6 11" id="KW-0067">ATP-binding</keyword>
<dbReference type="GO" id="GO:0046872">
    <property type="term" value="F:metal ion binding"/>
    <property type="evidence" value="ECO:0007669"/>
    <property type="project" value="UniProtKB-KW"/>
</dbReference>
<dbReference type="FunFam" id="3.30.230.10:FF:000005">
    <property type="entry name" value="DNA gyrase subunit B"/>
    <property type="match status" value="1"/>
</dbReference>
<evidence type="ECO:0000256" key="10">
    <source>
        <dbReference type="ARBA" id="ARBA00023235"/>
    </source>
</evidence>
<feature type="domain" description="Toprim" evidence="12">
    <location>
        <begin position="413"/>
        <end position="527"/>
    </location>
</feature>
<dbReference type="CDD" id="cd03366">
    <property type="entry name" value="TOPRIM_TopoIIA_GyrB"/>
    <property type="match status" value="1"/>
</dbReference>
<keyword evidence="9" id="KW-0238">DNA-binding</keyword>
<dbReference type="InterPro" id="IPR034160">
    <property type="entry name" value="TOPRIM_GyrB"/>
</dbReference>
<evidence type="ECO:0000256" key="3">
    <source>
        <dbReference type="ARBA" id="ARBA00022490"/>
    </source>
</evidence>
<evidence type="ECO:0000313" key="13">
    <source>
        <dbReference type="EMBL" id="AJE25601.1"/>
    </source>
</evidence>
<dbReference type="GO" id="GO:0005694">
    <property type="term" value="C:chromosome"/>
    <property type="evidence" value="ECO:0007669"/>
    <property type="project" value="InterPro"/>
</dbReference>
<accession>A0A0N7AIF1</accession>
<dbReference type="Pfam" id="PF00986">
    <property type="entry name" value="DNA_gyraseB_C"/>
    <property type="match status" value="1"/>
</dbReference>
<feature type="site" description="Interaction with DNA" evidence="11">
    <location>
        <position position="447"/>
    </location>
</feature>
<sequence length="770" mass="87156">MQNYSGKNIKVLKGLEAVRKRPGMYIGDTNIGGLHHMVYEVVDNSIDEAMAGFCDTIKITLTNEGSAIIEDNGRGIPVDIHPTENIPTATVVLTILHAGGKFDQDSYKVSGGLHGVGVSVVNALSSRLIMTIKKDGNIYRQEFAKGIPQSELEIIGKTNEQGTTIEFFPDGEIMEVLEFNKETLARRFKEIAYLNKNITITFFDERSGVQEVYHFEGGLLQFVQDLNHKPLVSQIINFETNDQDVEVEIALAYNDGYDEKVLSFVNNIRTPEGGTHEAGFRAGLSRVIVNYIEANANAREKDSKVTGDDVREGLVAIVSTKVIEPQFEGQTKGKLGSSFVKPIVQKLTYEKLNKFFEENPNDAKAIMQKAIMAARGREAAKKARDLTRKKESFSVGTLPGKLADCQSKDPTESEIYLVEGDSAGGSAKQGRDRGYQAILPLRGKILNVEKSRLDKILKSDEIKNMITAFGCGIGDEFAIEKLRYHKIIIMTDADVDGSHIQTLLMTFFYRYLKPLIQNGHIYIAQPPLFRFKKGKKEVYLKDEKALSEYLIENGIGNFEFEGIGNTELLEILKYISHYRFVLKELEKQYPMLEAIKFLIQNPQIHTNEYQKLFIELEKFLQTQKCNILNKEITQMHLRLYVQTRVGLVELLIDENLWSNNFFKEGLSVYKNIQDRGLSFLQDKDPIALLEEIESSAKKDAYIQRYKGLGEMNPEQLWETTMTPANRTLLRVSLEDDVSADEVFTLFMGDEVEPRRLYIQNNAKNVKHLDV</sequence>
<keyword evidence="10 11" id="KW-0413">Isomerase</keyword>
<dbReference type="InterPro" id="IPR003594">
    <property type="entry name" value="HATPase_dom"/>
</dbReference>
<evidence type="ECO:0000256" key="5">
    <source>
        <dbReference type="ARBA" id="ARBA00022741"/>
    </source>
</evidence>
<dbReference type="InterPro" id="IPR013759">
    <property type="entry name" value="Topo_IIA_B_C"/>
</dbReference>
<name>A0A0N7AIF1_9HELI</name>
<feature type="binding site" evidence="11">
    <location>
        <position position="494"/>
    </location>
    <ligand>
        <name>Mg(2+)</name>
        <dbReference type="ChEBI" id="CHEBI:18420"/>
        <label>2</label>
    </ligand>
</feature>
<feature type="binding site" evidence="11">
    <location>
        <position position="419"/>
    </location>
    <ligand>
        <name>Mg(2+)</name>
        <dbReference type="ChEBI" id="CHEBI:18420"/>
        <label>1</label>
        <note>catalytic</note>
    </ligand>
</feature>
<comment type="catalytic activity">
    <reaction evidence="1 11">
        <text>ATP-dependent breakage, passage and rejoining of double-stranded DNA.</text>
        <dbReference type="EC" id="5.6.2.2"/>
    </reaction>
</comment>
<comment type="cofactor">
    <cofactor evidence="11">
        <name>Mg(2+)</name>
        <dbReference type="ChEBI" id="CHEBI:18420"/>
    </cofactor>
    <cofactor evidence="11">
        <name>Mn(2+)</name>
        <dbReference type="ChEBI" id="CHEBI:29035"/>
    </cofactor>
    <cofactor evidence="11">
        <name>Ca(2+)</name>
        <dbReference type="ChEBI" id="CHEBI:29108"/>
    </cofactor>
    <text evidence="11">Binds two Mg(2+) per subunit. The magnesium ions form salt bridges with both the protein and the DNA. Can also accept other divalent metal cations, such as Mn(2+) or Ca(2+).</text>
</comment>
<dbReference type="InterPro" id="IPR006171">
    <property type="entry name" value="TOPRIM_dom"/>
</dbReference>
<evidence type="ECO:0000259" key="12">
    <source>
        <dbReference type="PROSITE" id="PS50880"/>
    </source>
</evidence>
<protein>
    <recommendedName>
        <fullName evidence="11">DNA gyrase subunit B</fullName>
        <ecNumber evidence="11">5.6.2.2</ecNumber>
    </recommendedName>
</protein>
<dbReference type="PROSITE" id="PS00177">
    <property type="entry name" value="TOPOISOMERASE_II"/>
    <property type="match status" value="1"/>
</dbReference>
<dbReference type="SUPFAM" id="SSF56719">
    <property type="entry name" value="Type II DNA topoisomerase"/>
    <property type="match status" value="1"/>
</dbReference>
<dbReference type="Pfam" id="PF00204">
    <property type="entry name" value="DNA_gyraseB"/>
    <property type="match status" value="1"/>
</dbReference>
<proteinExistence type="inferred from homology"/>
<comment type="function">
    <text evidence="11">A type II topoisomerase that negatively supercoils closed circular double-stranded (ds) DNA in an ATP-dependent manner to modulate DNA topology and maintain chromosomes in an underwound state. Negative supercoiling favors strand separation, and DNA replication, transcription, recombination and repair, all of which involve strand separation. Also able to catalyze the interconversion of other topological isomers of dsDNA rings, including catenanes and knotted rings. Type II topoisomerases break and join 2 DNA strands simultaneously in an ATP-dependent manner.</text>
</comment>
<dbReference type="OrthoDB" id="9802808at2"/>
<dbReference type="SUPFAM" id="SSF54211">
    <property type="entry name" value="Ribosomal protein S5 domain 2-like"/>
    <property type="match status" value="1"/>
</dbReference>
<comment type="miscellaneous">
    <text evidence="11">Few gyrases are as efficient as E.coli at forming negative supercoils. Not all organisms have 2 type II topoisomerases; in organisms with a single type II topoisomerase this enzyme also has to decatenate newly replicated chromosomes.</text>
</comment>
<dbReference type="NCBIfam" id="NF011501">
    <property type="entry name" value="PRK14939.1"/>
    <property type="match status" value="1"/>
</dbReference>
<reference evidence="13" key="1">
    <citation type="submission" date="2014-09" db="EMBL/GenBank/DDBJ databases">
        <title>The gyrA gene: a pertinent target for Helicobacteraceae species phylogeny.</title>
        <authorList>
            <person name="Menard A."/>
            <person name="Buissonniere A."/>
            <person name="Sifre E."/>
            <person name="Prouzet-Mauleon V."/>
            <person name="Megraud F."/>
        </authorList>
    </citation>
    <scope>NUCLEOTIDE SEQUENCE</scope>
    <source>
        <strain evidence="13">EqF1T</strain>
    </source>
</reference>
<evidence type="ECO:0000256" key="1">
    <source>
        <dbReference type="ARBA" id="ARBA00000185"/>
    </source>
</evidence>
<dbReference type="Gene3D" id="3.40.50.670">
    <property type="match status" value="2"/>
</dbReference>
<dbReference type="Pfam" id="PF01751">
    <property type="entry name" value="Toprim"/>
    <property type="match status" value="1"/>
</dbReference>
<comment type="similarity">
    <text evidence="2 11">Belongs to the type II topoisomerase GyrB family.</text>
</comment>
<keyword evidence="8 11" id="KW-0799">Topoisomerase</keyword>
<dbReference type="EMBL" id="KM668548">
    <property type="protein sequence ID" value="AJE25601.1"/>
    <property type="molecule type" value="Genomic_DNA"/>
</dbReference>
<dbReference type="InterPro" id="IPR002288">
    <property type="entry name" value="DNA_gyrase_B_C"/>
</dbReference>
<dbReference type="RefSeq" id="WP_104693856.1">
    <property type="nucleotide sequence ID" value="NZ_FZPO01000012.1"/>
</dbReference>
<dbReference type="PROSITE" id="PS50880">
    <property type="entry name" value="TOPRIM"/>
    <property type="match status" value="1"/>
</dbReference>
<dbReference type="SUPFAM" id="SSF55874">
    <property type="entry name" value="ATPase domain of HSP90 chaperone/DNA topoisomerase II/histidine kinase"/>
    <property type="match status" value="1"/>
</dbReference>
<dbReference type="NCBIfam" id="NF004189">
    <property type="entry name" value="PRK05644.1"/>
    <property type="match status" value="1"/>
</dbReference>
<dbReference type="InterPro" id="IPR014721">
    <property type="entry name" value="Ribsml_uS5_D2-typ_fold_subgr"/>
</dbReference>